<feature type="signal peptide" evidence="1">
    <location>
        <begin position="1"/>
        <end position="27"/>
    </location>
</feature>
<organism evidence="2 3">
    <name type="scientific">Cynoglossus semilaevis</name>
    <name type="common">Tongue sole</name>
    <dbReference type="NCBI Taxonomy" id="244447"/>
    <lineage>
        <taxon>Eukaryota</taxon>
        <taxon>Metazoa</taxon>
        <taxon>Chordata</taxon>
        <taxon>Craniata</taxon>
        <taxon>Vertebrata</taxon>
        <taxon>Euteleostomi</taxon>
        <taxon>Actinopterygii</taxon>
        <taxon>Neopterygii</taxon>
        <taxon>Teleostei</taxon>
        <taxon>Neoteleostei</taxon>
        <taxon>Acanthomorphata</taxon>
        <taxon>Carangaria</taxon>
        <taxon>Pleuronectiformes</taxon>
        <taxon>Pleuronectoidei</taxon>
        <taxon>Cynoglossidae</taxon>
        <taxon>Cynoglossinae</taxon>
        <taxon>Cynoglossus</taxon>
    </lineage>
</organism>
<name>A0A3P8WT78_CYNSE</name>
<evidence type="ECO:0000313" key="2">
    <source>
        <dbReference type="Ensembl" id="ENSCSEP00000028716.1"/>
    </source>
</evidence>
<proteinExistence type="predicted"/>
<dbReference type="Ensembl" id="ENSCSET00000029108.1">
    <property type="protein sequence ID" value="ENSCSEP00000028716.1"/>
    <property type="gene ID" value="ENSCSEG00000018392.1"/>
</dbReference>
<reference evidence="2" key="3">
    <citation type="submission" date="2025-09" db="UniProtKB">
        <authorList>
            <consortium name="Ensembl"/>
        </authorList>
    </citation>
    <scope>IDENTIFICATION</scope>
</reference>
<dbReference type="STRING" id="244447.ENSCSEP00000028716"/>
<sequence>MTSSTRCPGSQLHLLLLLLLCSLTVSSSSSSTDDGSDPASALLDFIQTRPWTGPGPGPGRGLLLETGQEEALLRAERGELLALPLSPFPGFQPLESSFYQDGGDGDGGGRRSEALTSIIGGLQAVNREKGGFGFRFGRKRWTEQGWREEQRSSREEERLRLKV</sequence>
<dbReference type="Proteomes" id="UP000265120">
    <property type="component" value="Chromosome 18"/>
</dbReference>
<dbReference type="GeneTree" id="ENSGT00940000176878"/>
<reference evidence="2" key="2">
    <citation type="submission" date="2025-08" db="UniProtKB">
        <authorList>
            <consortium name="Ensembl"/>
        </authorList>
    </citation>
    <scope>IDENTIFICATION</scope>
</reference>
<dbReference type="AlphaFoldDB" id="A0A3P8WT78"/>
<accession>A0A3P8WT78</accession>
<feature type="chain" id="PRO_5018174828" evidence="1">
    <location>
        <begin position="28"/>
        <end position="163"/>
    </location>
</feature>
<evidence type="ECO:0000313" key="3">
    <source>
        <dbReference type="Proteomes" id="UP000265120"/>
    </source>
</evidence>
<reference evidence="2 3" key="1">
    <citation type="journal article" date="2014" name="Nat. Genet.">
        <title>Whole-genome sequence of a flatfish provides insights into ZW sex chromosome evolution and adaptation to a benthic lifestyle.</title>
        <authorList>
            <person name="Chen S."/>
            <person name="Zhang G."/>
            <person name="Shao C."/>
            <person name="Huang Q."/>
            <person name="Liu G."/>
            <person name="Zhang P."/>
            <person name="Song W."/>
            <person name="An N."/>
            <person name="Chalopin D."/>
            <person name="Volff J.N."/>
            <person name="Hong Y."/>
            <person name="Li Q."/>
            <person name="Sha Z."/>
            <person name="Zhou H."/>
            <person name="Xie M."/>
            <person name="Yu Q."/>
            <person name="Liu Y."/>
            <person name="Xiang H."/>
            <person name="Wang N."/>
            <person name="Wu K."/>
            <person name="Yang C."/>
            <person name="Zhou Q."/>
            <person name="Liao X."/>
            <person name="Yang L."/>
            <person name="Hu Q."/>
            <person name="Zhang J."/>
            <person name="Meng L."/>
            <person name="Jin L."/>
            <person name="Tian Y."/>
            <person name="Lian J."/>
            <person name="Yang J."/>
            <person name="Miao G."/>
            <person name="Liu S."/>
            <person name="Liang Z."/>
            <person name="Yan F."/>
            <person name="Li Y."/>
            <person name="Sun B."/>
            <person name="Zhang H."/>
            <person name="Zhang J."/>
            <person name="Zhu Y."/>
            <person name="Du M."/>
            <person name="Zhao Y."/>
            <person name="Schartl M."/>
            <person name="Tang Q."/>
            <person name="Wang J."/>
        </authorList>
    </citation>
    <scope>NUCLEOTIDE SEQUENCE</scope>
</reference>
<evidence type="ECO:0000256" key="1">
    <source>
        <dbReference type="SAM" id="SignalP"/>
    </source>
</evidence>
<keyword evidence="3" id="KW-1185">Reference proteome</keyword>
<keyword evidence="1" id="KW-0732">Signal</keyword>
<dbReference type="InParanoid" id="A0A3P8WT78"/>
<protein>
    <submittedName>
        <fullName evidence="2">Uncharacterized protein</fullName>
    </submittedName>
</protein>